<dbReference type="Pfam" id="PF07739">
    <property type="entry name" value="TipAS"/>
    <property type="match status" value="1"/>
</dbReference>
<dbReference type="EMBL" id="JABBMI010000062">
    <property type="protein sequence ID" value="NMK54601.1"/>
    <property type="molecule type" value="Genomic_DNA"/>
</dbReference>
<reference evidence="8 9" key="1">
    <citation type="journal article" date="2019" name="Sci. Transl. Med.">
        <title>Quorum sensing between bacterial species on the skin protects against epidermal injury in atopic dermatitis.</title>
        <authorList>
            <person name="Williams M.R."/>
        </authorList>
    </citation>
    <scope>NUCLEOTIDE SEQUENCE [LARGE SCALE GENOMIC DNA]</scope>
    <source>
        <strain evidence="8 9">H8</strain>
    </source>
</reference>
<dbReference type="CDD" id="cd01106">
    <property type="entry name" value="HTH_TipAL-Mta"/>
    <property type="match status" value="1"/>
</dbReference>
<dbReference type="Proteomes" id="UP000538955">
    <property type="component" value="Unassembled WGS sequence"/>
</dbReference>
<dbReference type="InterPro" id="IPR012925">
    <property type="entry name" value="TipAS_dom"/>
</dbReference>
<gene>
    <name evidence="8" type="ORF">EQ811_00490</name>
    <name evidence="7" type="ORF">HHM13_06565</name>
    <name evidence="6" type="ORF">HHM24_07695</name>
</gene>
<dbReference type="RefSeq" id="WP_030063486.1">
    <property type="nucleotide sequence ID" value="NZ_AP014956.1"/>
</dbReference>
<evidence type="ECO:0000259" key="5">
    <source>
        <dbReference type="PROSITE" id="PS50937"/>
    </source>
</evidence>
<protein>
    <submittedName>
        <fullName evidence="8">MerR family transcriptional regulator</fullName>
    </submittedName>
</protein>
<evidence type="ECO:0000313" key="8">
    <source>
        <dbReference type="EMBL" id="TBW77583.1"/>
    </source>
</evidence>
<evidence type="ECO:0000256" key="1">
    <source>
        <dbReference type="ARBA" id="ARBA00023015"/>
    </source>
</evidence>
<evidence type="ECO:0000313" key="9">
    <source>
        <dbReference type="Proteomes" id="UP000291949"/>
    </source>
</evidence>
<dbReference type="GO" id="GO:0003700">
    <property type="term" value="F:DNA-binding transcription factor activity"/>
    <property type="evidence" value="ECO:0007669"/>
    <property type="project" value="InterPro"/>
</dbReference>
<organism evidence="8 9">
    <name type="scientific">Staphylococcus capitis</name>
    <dbReference type="NCBI Taxonomy" id="29388"/>
    <lineage>
        <taxon>Bacteria</taxon>
        <taxon>Bacillati</taxon>
        <taxon>Bacillota</taxon>
        <taxon>Bacilli</taxon>
        <taxon>Bacillales</taxon>
        <taxon>Staphylococcaceae</taxon>
        <taxon>Staphylococcus</taxon>
    </lineage>
</organism>
<dbReference type="EMBL" id="JABBLX010000013">
    <property type="protein sequence ID" value="NMK97757.1"/>
    <property type="molecule type" value="Genomic_DNA"/>
</dbReference>
<proteinExistence type="predicted"/>
<dbReference type="InterPro" id="IPR000551">
    <property type="entry name" value="MerR-type_HTH_dom"/>
</dbReference>
<dbReference type="InterPro" id="IPR047057">
    <property type="entry name" value="MerR_fam"/>
</dbReference>
<comment type="caution">
    <text evidence="8">The sequence shown here is derived from an EMBL/GenBank/DDBJ whole genome shotgun (WGS) entry which is preliminary data.</text>
</comment>
<reference evidence="10 11" key="2">
    <citation type="submission" date="2020-04" db="EMBL/GenBank/DDBJ databases">
        <title>The Epidemiology and Molecular Characteristics of Linezolid-Resistant Staphylococcus capitis in Huashan Hospital, Shanghai.</title>
        <authorList>
            <person name="Ding L."/>
            <person name="Li P."/>
            <person name="Yang Y."/>
            <person name="Lin D."/>
            <person name="Xu X."/>
        </authorList>
    </citation>
    <scope>NUCLEOTIDE SEQUENCE [LARGE SCALE GENOMIC DNA]</scope>
    <source>
        <strain evidence="7 11">12-86</strain>
        <strain evidence="6 10">17-84</strain>
    </source>
</reference>
<dbReference type="AlphaFoldDB" id="A0A7Z7YWK2"/>
<dbReference type="PANTHER" id="PTHR30204">
    <property type="entry name" value="REDOX-CYCLING DRUG-SENSING TRANSCRIPTIONAL ACTIVATOR SOXR"/>
    <property type="match status" value="1"/>
</dbReference>
<evidence type="ECO:0000313" key="7">
    <source>
        <dbReference type="EMBL" id="NMK97757.1"/>
    </source>
</evidence>
<evidence type="ECO:0000313" key="6">
    <source>
        <dbReference type="EMBL" id="NMK54601.1"/>
    </source>
</evidence>
<dbReference type="Proteomes" id="UP000291949">
    <property type="component" value="Unassembled WGS sequence"/>
</dbReference>
<dbReference type="Gene3D" id="1.10.1660.10">
    <property type="match status" value="1"/>
</dbReference>
<dbReference type="Proteomes" id="UP000550736">
    <property type="component" value="Unassembled WGS sequence"/>
</dbReference>
<dbReference type="SMART" id="SM00422">
    <property type="entry name" value="HTH_MERR"/>
    <property type="match status" value="1"/>
</dbReference>
<keyword evidence="10" id="KW-1185">Reference proteome</keyword>
<dbReference type="InterPro" id="IPR036244">
    <property type="entry name" value="TipA-like_antibiotic-bd"/>
</dbReference>
<dbReference type="InterPro" id="IPR009061">
    <property type="entry name" value="DNA-bd_dom_put_sf"/>
</dbReference>
<keyword evidence="1" id="KW-0805">Transcription regulation</keyword>
<evidence type="ECO:0000313" key="11">
    <source>
        <dbReference type="Proteomes" id="UP000550736"/>
    </source>
</evidence>
<keyword evidence="2" id="KW-0238">DNA-binding</keyword>
<sequence>MKAYFSPKDLCDITGVSLRTLHYYHDIELLIPHHIEDNGYRLYSVEDISKLQYILFLRELDLTLKEINDYFKSDINTKNEVLRKNYDDVIKKRDKLNVIIEHLDYHFKQESNEEIEVTNMKEFDLYQQYENEAVLKYGDTKYYQSYEEQQQDMNDSEKKENYKKINVELNTFFDEMSDLFSKDVSIKEASTRIKKLEDILKLQVPNCDKQFMSYIATTYVDDERFAKNINKNRYKGLNRYIANAINEYITY</sequence>
<dbReference type="EMBL" id="SCHC01000001">
    <property type="protein sequence ID" value="TBW77583.1"/>
    <property type="molecule type" value="Genomic_DNA"/>
</dbReference>
<accession>A0A7Z7YWK2</accession>
<evidence type="ECO:0000256" key="3">
    <source>
        <dbReference type="ARBA" id="ARBA00023159"/>
    </source>
</evidence>
<dbReference type="GO" id="GO:0003677">
    <property type="term" value="F:DNA binding"/>
    <property type="evidence" value="ECO:0007669"/>
    <property type="project" value="UniProtKB-KW"/>
</dbReference>
<dbReference type="PANTHER" id="PTHR30204:SF90">
    <property type="entry name" value="HTH-TYPE TRANSCRIPTIONAL ACTIVATOR MTA"/>
    <property type="match status" value="1"/>
</dbReference>
<dbReference type="Gene3D" id="1.10.490.50">
    <property type="entry name" value="Antibiotic binding domain of TipA-like multidrug resistance regulators"/>
    <property type="match status" value="1"/>
</dbReference>
<name>A0A7Z7YWK2_STACP</name>
<dbReference type="SUPFAM" id="SSF46955">
    <property type="entry name" value="Putative DNA-binding domain"/>
    <property type="match status" value="1"/>
</dbReference>
<dbReference type="PROSITE" id="PS50937">
    <property type="entry name" value="HTH_MERR_2"/>
    <property type="match status" value="1"/>
</dbReference>
<dbReference type="SUPFAM" id="SSF89082">
    <property type="entry name" value="Antibiotic binding domain of TipA-like multidrug resistance regulators"/>
    <property type="match status" value="1"/>
</dbReference>
<evidence type="ECO:0000256" key="4">
    <source>
        <dbReference type="ARBA" id="ARBA00023163"/>
    </source>
</evidence>
<feature type="domain" description="HTH merR-type" evidence="5">
    <location>
        <begin position="4"/>
        <end position="73"/>
    </location>
</feature>
<keyword evidence="4" id="KW-0804">Transcription</keyword>
<dbReference type="Pfam" id="PF13411">
    <property type="entry name" value="MerR_1"/>
    <property type="match status" value="1"/>
</dbReference>
<keyword evidence="3" id="KW-0010">Activator</keyword>
<evidence type="ECO:0000313" key="10">
    <source>
        <dbReference type="Proteomes" id="UP000538955"/>
    </source>
</evidence>
<evidence type="ECO:0000256" key="2">
    <source>
        <dbReference type="ARBA" id="ARBA00023125"/>
    </source>
</evidence>